<feature type="transmembrane region" description="Helical" evidence="2">
    <location>
        <begin position="51"/>
        <end position="70"/>
    </location>
</feature>
<protein>
    <submittedName>
        <fullName evidence="3">Uncharacterized protein</fullName>
    </submittedName>
</protein>
<sequence>MATNAPAAKHQAGLFDIRNVIGLLLGLYGVILLLMGLFADKALDKTGGINANLWAGIVLLIVGIIFATWARLRPMLVPEGAHLTAGQDERGRDDEGDAGDGRGRRAGEEADGDEDGGRADQQTGHPDPADPVRRGRRTLCRGRHDEGRAGAWGGGAGRNKGAGGLLVQCRGRHASCFLTRAAQAARGPWAPLLLAVRDRTAAPGQELGAALRQRGTLPGAVSI</sequence>
<gene>
    <name evidence="3" type="ORF">SDC9_101531</name>
</gene>
<reference evidence="3" key="1">
    <citation type="submission" date="2019-08" db="EMBL/GenBank/DDBJ databases">
        <authorList>
            <person name="Kucharzyk K."/>
            <person name="Murdoch R.W."/>
            <person name="Higgins S."/>
            <person name="Loffler F."/>
        </authorList>
    </citation>
    <scope>NUCLEOTIDE SEQUENCE</scope>
</reference>
<feature type="region of interest" description="Disordered" evidence="1">
    <location>
        <begin position="84"/>
        <end position="136"/>
    </location>
</feature>
<dbReference type="EMBL" id="VSSQ01014946">
    <property type="protein sequence ID" value="MPM54751.1"/>
    <property type="molecule type" value="Genomic_DNA"/>
</dbReference>
<evidence type="ECO:0000256" key="2">
    <source>
        <dbReference type="SAM" id="Phobius"/>
    </source>
</evidence>
<proteinExistence type="predicted"/>
<evidence type="ECO:0000256" key="1">
    <source>
        <dbReference type="SAM" id="MobiDB-lite"/>
    </source>
</evidence>
<feature type="transmembrane region" description="Helical" evidence="2">
    <location>
        <begin position="20"/>
        <end position="39"/>
    </location>
</feature>
<organism evidence="3">
    <name type="scientific">bioreactor metagenome</name>
    <dbReference type="NCBI Taxonomy" id="1076179"/>
    <lineage>
        <taxon>unclassified sequences</taxon>
        <taxon>metagenomes</taxon>
        <taxon>ecological metagenomes</taxon>
    </lineage>
</organism>
<keyword evidence="2" id="KW-0472">Membrane</keyword>
<name>A0A645AR05_9ZZZZ</name>
<comment type="caution">
    <text evidence="3">The sequence shown here is derived from an EMBL/GenBank/DDBJ whole genome shotgun (WGS) entry which is preliminary data.</text>
</comment>
<feature type="compositionally biased region" description="Basic and acidic residues" evidence="1">
    <location>
        <begin position="87"/>
        <end position="108"/>
    </location>
</feature>
<dbReference type="AlphaFoldDB" id="A0A645AR05"/>
<keyword evidence="2" id="KW-0812">Transmembrane</keyword>
<evidence type="ECO:0000313" key="3">
    <source>
        <dbReference type="EMBL" id="MPM54751.1"/>
    </source>
</evidence>
<accession>A0A645AR05</accession>
<keyword evidence="2" id="KW-1133">Transmembrane helix</keyword>